<feature type="domain" description="Fumarylacetoacetase-like C-terminal" evidence="2">
    <location>
        <begin position="89"/>
        <end position="251"/>
    </location>
</feature>
<dbReference type="AlphaFoldDB" id="A0A5C7GDV0"/>
<accession>A0A5C7GDV0</accession>
<dbReference type="EMBL" id="VRKQ01000021">
    <property type="protein sequence ID" value="TXG34692.1"/>
    <property type="molecule type" value="Genomic_DNA"/>
</dbReference>
<dbReference type="InterPro" id="IPR050772">
    <property type="entry name" value="Hydratase-Decarb/MhpD_sf"/>
</dbReference>
<evidence type="ECO:0000259" key="2">
    <source>
        <dbReference type="Pfam" id="PF01557"/>
    </source>
</evidence>
<keyword evidence="1" id="KW-0456">Lyase</keyword>
<evidence type="ECO:0000313" key="4">
    <source>
        <dbReference type="Proteomes" id="UP000321080"/>
    </source>
</evidence>
<name>A0A5C7GDV0_9FLAO</name>
<proteinExistence type="predicted"/>
<protein>
    <submittedName>
        <fullName evidence="3">4-oxalocrotonate decarboxylase</fullName>
    </submittedName>
</protein>
<dbReference type="Proteomes" id="UP000321080">
    <property type="component" value="Unassembled WGS sequence"/>
</dbReference>
<reference evidence="3 4" key="1">
    <citation type="submission" date="2019-08" db="EMBL/GenBank/DDBJ databases">
        <title>Seonamhaeicola sediminis sp. nov., isolated from marine sediment.</title>
        <authorList>
            <person name="Cao W.R."/>
        </authorList>
    </citation>
    <scope>NUCLEOTIDE SEQUENCE [LARGE SCALE GENOMIC DNA]</scope>
    <source>
        <strain evidence="3 4">1505</strain>
    </source>
</reference>
<dbReference type="OrthoDB" id="9792137at2"/>
<evidence type="ECO:0000256" key="1">
    <source>
        <dbReference type="ARBA" id="ARBA00023239"/>
    </source>
</evidence>
<sequence length="255" mass="27978">MEQIIENFSTILDDAAKVANPVIQISNTSKITLNQAYEIQALSIQRRLARGENLTGLKMGFTSKAKMEQMGVHDMIWGRLTNNMHFENEGDIPMNKFIHPRAEPEIAFLLKKDITSNITINEVESYIDGLAPAIEIIDSRYKNFKFSLEDVIADNCSSSGYVLGKWYSPDTDVSNIEITIGTNGEVKAIGNSKAILDNPFQSLVEAVRLALKYGQELKKGMVILAGAATSAIPVNDGDTVQATFGNLGSLSFQAK</sequence>
<dbReference type="PANTHER" id="PTHR30143:SF0">
    <property type="entry name" value="2-KETO-4-PENTENOATE HYDRATASE"/>
    <property type="match status" value="1"/>
</dbReference>
<dbReference type="GO" id="GO:0008684">
    <property type="term" value="F:2-oxopent-4-enoate hydratase activity"/>
    <property type="evidence" value="ECO:0007669"/>
    <property type="project" value="TreeGrafter"/>
</dbReference>
<dbReference type="GO" id="GO:0005737">
    <property type="term" value="C:cytoplasm"/>
    <property type="evidence" value="ECO:0007669"/>
    <property type="project" value="TreeGrafter"/>
</dbReference>
<gene>
    <name evidence="3" type="ORF">FUA22_17425</name>
</gene>
<comment type="caution">
    <text evidence="3">The sequence shown here is derived from an EMBL/GenBank/DDBJ whole genome shotgun (WGS) entry which is preliminary data.</text>
</comment>
<dbReference type="PANTHER" id="PTHR30143">
    <property type="entry name" value="ACID HYDRATASE"/>
    <property type="match status" value="1"/>
</dbReference>
<dbReference type="InterPro" id="IPR036663">
    <property type="entry name" value="Fumarylacetoacetase_C_sf"/>
</dbReference>
<dbReference type="RefSeq" id="WP_147769884.1">
    <property type="nucleotide sequence ID" value="NZ_VRKQ01000021.1"/>
</dbReference>
<keyword evidence="4" id="KW-1185">Reference proteome</keyword>
<dbReference type="Gene3D" id="3.90.850.10">
    <property type="entry name" value="Fumarylacetoacetase-like, C-terminal domain"/>
    <property type="match status" value="1"/>
</dbReference>
<dbReference type="SUPFAM" id="SSF56529">
    <property type="entry name" value="FAH"/>
    <property type="match status" value="1"/>
</dbReference>
<organism evidence="3 4">
    <name type="scientific">Seonamhaeicola maritimus</name>
    <dbReference type="NCBI Taxonomy" id="2591822"/>
    <lineage>
        <taxon>Bacteria</taxon>
        <taxon>Pseudomonadati</taxon>
        <taxon>Bacteroidota</taxon>
        <taxon>Flavobacteriia</taxon>
        <taxon>Flavobacteriales</taxon>
        <taxon>Flavobacteriaceae</taxon>
    </lineage>
</organism>
<dbReference type="Pfam" id="PF01557">
    <property type="entry name" value="FAA_hydrolase"/>
    <property type="match status" value="1"/>
</dbReference>
<evidence type="ECO:0000313" key="3">
    <source>
        <dbReference type="EMBL" id="TXG34692.1"/>
    </source>
</evidence>
<dbReference type="InterPro" id="IPR011234">
    <property type="entry name" value="Fumarylacetoacetase-like_C"/>
</dbReference>